<evidence type="ECO:0000256" key="2">
    <source>
        <dbReference type="ARBA" id="ARBA00022525"/>
    </source>
</evidence>
<dbReference type="PROSITE" id="PS50871">
    <property type="entry name" value="C1Q"/>
    <property type="match status" value="1"/>
</dbReference>
<dbReference type="PANTHER" id="PTHR22923">
    <property type="entry name" value="CEREBELLIN-RELATED"/>
    <property type="match status" value="1"/>
</dbReference>
<dbReference type="InterPro" id="IPR001073">
    <property type="entry name" value="C1q_dom"/>
</dbReference>
<dbReference type="PANTHER" id="PTHR22923:SF64">
    <property type="entry name" value="C1Q-RELATED FACTOR"/>
    <property type="match status" value="1"/>
</dbReference>
<dbReference type="GO" id="GO:0005576">
    <property type="term" value="C:extracellular region"/>
    <property type="evidence" value="ECO:0007669"/>
    <property type="project" value="UniProtKB-SubCell"/>
</dbReference>
<keyword evidence="2" id="KW-0964">Secreted</keyword>
<evidence type="ECO:0000259" key="4">
    <source>
        <dbReference type="PROSITE" id="PS50871"/>
    </source>
</evidence>
<sequence length="234" mass="26322">MVRKMSVELISLTNEQTKMKAAEEEKMKSVKEELLMTKGELLTAQKELLTRNEELLKTQKELISTQWELQSRMKEIEVTTELLKEKERMRRSTMTSVGFTARLSNTITTNLNSHQTLIFDNVYLNIGNGYDRATGVFHAPVAGMYVILVTISSVGGSKGEDTEVVHNGVPVCRVTPPHLNWGGSPCNAVVHLRVGDTVWVREFNHNSADQIRGDYFTTFSMGLIHKDDDGISSF</sequence>
<reference evidence="5" key="3">
    <citation type="submission" date="2023-05" db="EMBL/GenBank/DDBJ databases">
        <authorList>
            <person name="Smith C.H."/>
        </authorList>
    </citation>
    <scope>NUCLEOTIDE SEQUENCE</scope>
    <source>
        <strain evidence="5">CHS0354</strain>
        <tissue evidence="5">Mantle</tissue>
    </source>
</reference>
<name>A0AAE0VTA4_9BIVA</name>
<evidence type="ECO:0000313" key="5">
    <source>
        <dbReference type="EMBL" id="KAK3589828.1"/>
    </source>
</evidence>
<comment type="caution">
    <text evidence="5">The sequence shown here is derived from an EMBL/GenBank/DDBJ whole genome shotgun (WGS) entry which is preliminary data.</text>
</comment>
<proteinExistence type="predicted"/>
<dbReference type="Pfam" id="PF00386">
    <property type="entry name" value="C1q"/>
    <property type="match status" value="1"/>
</dbReference>
<dbReference type="AlphaFoldDB" id="A0AAE0VTA4"/>
<keyword evidence="6" id="KW-1185">Reference proteome</keyword>
<dbReference type="InterPro" id="IPR008983">
    <property type="entry name" value="Tumour_necrosis_fac-like_dom"/>
</dbReference>
<evidence type="ECO:0000256" key="3">
    <source>
        <dbReference type="ARBA" id="ARBA00022729"/>
    </source>
</evidence>
<gene>
    <name evidence="5" type="ORF">CHS0354_015839</name>
</gene>
<comment type="subcellular location">
    <subcellularLocation>
        <location evidence="1">Secreted</location>
    </subcellularLocation>
</comment>
<accession>A0AAE0VTA4</accession>
<dbReference type="PRINTS" id="PR00007">
    <property type="entry name" value="COMPLEMNTC1Q"/>
</dbReference>
<protein>
    <recommendedName>
        <fullName evidence="4">C1q domain-containing protein</fullName>
    </recommendedName>
</protein>
<feature type="domain" description="C1q" evidence="4">
    <location>
        <begin position="92"/>
        <end position="230"/>
    </location>
</feature>
<dbReference type="SUPFAM" id="SSF49842">
    <property type="entry name" value="TNF-like"/>
    <property type="match status" value="1"/>
</dbReference>
<dbReference type="InterPro" id="IPR050822">
    <property type="entry name" value="Cerebellin_Synaptic_Org"/>
</dbReference>
<evidence type="ECO:0000313" key="6">
    <source>
        <dbReference type="Proteomes" id="UP001195483"/>
    </source>
</evidence>
<dbReference type="Proteomes" id="UP001195483">
    <property type="component" value="Unassembled WGS sequence"/>
</dbReference>
<dbReference type="SMART" id="SM00110">
    <property type="entry name" value="C1Q"/>
    <property type="match status" value="1"/>
</dbReference>
<dbReference type="Gene3D" id="2.60.120.40">
    <property type="match status" value="1"/>
</dbReference>
<reference evidence="5" key="2">
    <citation type="journal article" date="2021" name="Genome Biol. Evol.">
        <title>Developing a high-quality reference genome for a parasitic bivalve with doubly uniparental inheritance (Bivalvia: Unionida).</title>
        <authorList>
            <person name="Smith C.H."/>
        </authorList>
    </citation>
    <scope>NUCLEOTIDE SEQUENCE</scope>
    <source>
        <strain evidence="5">CHS0354</strain>
        <tissue evidence="5">Mantle</tissue>
    </source>
</reference>
<dbReference type="EMBL" id="JAEAOA010000985">
    <property type="protein sequence ID" value="KAK3589828.1"/>
    <property type="molecule type" value="Genomic_DNA"/>
</dbReference>
<organism evidence="5 6">
    <name type="scientific">Potamilus streckersoni</name>
    <dbReference type="NCBI Taxonomy" id="2493646"/>
    <lineage>
        <taxon>Eukaryota</taxon>
        <taxon>Metazoa</taxon>
        <taxon>Spiralia</taxon>
        <taxon>Lophotrochozoa</taxon>
        <taxon>Mollusca</taxon>
        <taxon>Bivalvia</taxon>
        <taxon>Autobranchia</taxon>
        <taxon>Heteroconchia</taxon>
        <taxon>Palaeoheterodonta</taxon>
        <taxon>Unionida</taxon>
        <taxon>Unionoidea</taxon>
        <taxon>Unionidae</taxon>
        <taxon>Ambleminae</taxon>
        <taxon>Lampsilini</taxon>
        <taxon>Potamilus</taxon>
    </lineage>
</organism>
<evidence type="ECO:0000256" key="1">
    <source>
        <dbReference type="ARBA" id="ARBA00004613"/>
    </source>
</evidence>
<keyword evidence="3" id="KW-0732">Signal</keyword>
<reference evidence="5" key="1">
    <citation type="journal article" date="2021" name="Genome Biol. Evol.">
        <title>A High-Quality Reference Genome for a Parasitic Bivalve with Doubly Uniparental Inheritance (Bivalvia: Unionida).</title>
        <authorList>
            <person name="Smith C.H."/>
        </authorList>
    </citation>
    <scope>NUCLEOTIDE SEQUENCE</scope>
    <source>
        <strain evidence="5">CHS0354</strain>
    </source>
</reference>